<evidence type="ECO:0000256" key="1">
    <source>
        <dbReference type="SAM" id="MobiDB-lite"/>
    </source>
</evidence>
<name>A0A132B3G3_MOLSC</name>
<dbReference type="PANTHER" id="PTHR43591">
    <property type="entry name" value="METHYLTRANSFERASE"/>
    <property type="match status" value="1"/>
</dbReference>
<dbReference type="InParanoid" id="A0A132B3G3"/>
<dbReference type="EMBL" id="KQ947442">
    <property type="protein sequence ID" value="KUJ06936.1"/>
    <property type="molecule type" value="Genomic_DNA"/>
</dbReference>
<keyword evidence="2" id="KW-0489">Methyltransferase</keyword>
<reference evidence="2 3" key="1">
    <citation type="submission" date="2015-10" db="EMBL/GenBank/DDBJ databases">
        <title>Full genome of DAOMC 229536 Phialocephala scopiformis, a fungal endophyte of spruce producing the potent anti-insectan compound rugulosin.</title>
        <authorList>
            <consortium name="DOE Joint Genome Institute"/>
            <person name="Walker A.K."/>
            <person name="Frasz S.L."/>
            <person name="Seifert K.A."/>
            <person name="Miller J.D."/>
            <person name="Mondo S.J."/>
            <person name="Labutti K."/>
            <person name="Lipzen A."/>
            <person name="Dockter R."/>
            <person name="Kennedy M."/>
            <person name="Grigoriev I.V."/>
            <person name="Spatafora J.W."/>
        </authorList>
    </citation>
    <scope>NUCLEOTIDE SEQUENCE [LARGE SCALE GENOMIC DNA]</scope>
    <source>
        <strain evidence="2 3">CBS 120377</strain>
    </source>
</reference>
<proteinExistence type="predicted"/>
<accession>A0A132B3G3</accession>
<dbReference type="GeneID" id="28822310"/>
<dbReference type="KEGG" id="psco:LY89DRAFT_661066"/>
<dbReference type="GO" id="GO:0008168">
    <property type="term" value="F:methyltransferase activity"/>
    <property type="evidence" value="ECO:0007669"/>
    <property type="project" value="UniProtKB-KW"/>
</dbReference>
<dbReference type="RefSeq" id="XP_018061291.1">
    <property type="nucleotide sequence ID" value="XM_018212584.1"/>
</dbReference>
<evidence type="ECO:0000313" key="2">
    <source>
        <dbReference type="EMBL" id="KUJ06936.1"/>
    </source>
</evidence>
<keyword evidence="3" id="KW-1185">Reference proteome</keyword>
<dbReference type="CDD" id="cd02440">
    <property type="entry name" value="AdoMet_MTases"/>
    <property type="match status" value="1"/>
</dbReference>
<dbReference type="InterPro" id="IPR029063">
    <property type="entry name" value="SAM-dependent_MTases_sf"/>
</dbReference>
<protein>
    <submittedName>
        <fullName evidence="2">S-adenosyl-L-methionine-dependent methyltransferase</fullName>
    </submittedName>
</protein>
<dbReference type="Gene3D" id="3.40.50.150">
    <property type="entry name" value="Vaccinia Virus protein VP39"/>
    <property type="match status" value="1"/>
</dbReference>
<keyword evidence="2" id="KW-0808">Transferase</keyword>
<organism evidence="2 3">
    <name type="scientific">Mollisia scopiformis</name>
    <name type="common">Conifer needle endophyte fungus</name>
    <name type="synonym">Phialocephala scopiformis</name>
    <dbReference type="NCBI Taxonomy" id="149040"/>
    <lineage>
        <taxon>Eukaryota</taxon>
        <taxon>Fungi</taxon>
        <taxon>Dikarya</taxon>
        <taxon>Ascomycota</taxon>
        <taxon>Pezizomycotina</taxon>
        <taxon>Leotiomycetes</taxon>
        <taxon>Helotiales</taxon>
        <taxon>Mollisiaceae</taxon>
        <taxon>Mollisia</taxon>
    </lineage>
</organism>
<dbReference type="AlphaFoldDB" id="A0A132B3G3"/>
<dbReference type="GO" id="GO:0032259">
    <property type="term" value="P:methylation"/>
    <property type="evidence" value="ECO:0007669"/>
    <property type="project" value="UniProtKB-KW"/>
</dbReference>
<dbReference type="SUPFAM" id="SSF53335">
    <property type="entry name" value="S-adenosyl-L-methionine-dependent methyltransferases"/>
    <property type="match status" value="1"/>
</dbReference>
<feature type="compositionally biased region" description="Basic and acidic residues" evidence="1">
    <location>
        <begin position="1"/>
        <end position="16"/>
    </location>
</feature>
<gene>
    <name evidence="2" type="ORF">LY89DRAFT_661066</name>
</gene>
<dbReference type="Pfam" id="PF13489">
    <property type="entry name" value="Methyltransf_23"/>
    <property type="match status" value="1"/>
</dbReference>
<dbReference type="Proteomes" id="UP000070700">
    <property type="component" value="Unassembled WGS sequence"/>
</dbReference>
<feature type="region of interest" description="Disordered" evidence="1">
    <location>
        <begin position="1"/>
        <end position="33"/>
    </location>
</feature>
<dbReference type="OrthoDB" id="2013972at2759"/>
<evidence type="ECO:0000313" key="3">
    <source>
        <dbReference type="Proteomes" id="UP000070700"/>
    </source>
</evidence>
<dbReference type="PANTHER" id="PTHR43591:SF102">
    <property type="entry name" value="S-ADENOSYL-L-METHIONINE-DEPENDENT METHYLTRANSFERASE"/>
    <property type="match status" value="1"/>
</dbReference>
<sequence length="320" mass="35968">MDQVMDHDGPDAKVLDVDSQPSDSDSALGASLVSDTSSMRSSLYEAVEENGRTYHKYKSGNYQLPNDEMEQNRLDLQHHLFHLTFDGKLALAPISNPHVVLDMGTGTGIWAMEYATQNPSASVLGTDLSAIQPQYVPPNCRFEVDDAEDEWTYSSKFDYIHGRAMFSCFKDPSSVFKKAYDALQPGGWFEMQDVYFRPHANDDTVKGTRLEAWNAKVVEGAKSFGKDWWCTPNYAKWFQEAGFHTITERQFAWPGNSWPKGKKQKEMGMTMLANGLEGLSAVSLAVLTRAFGMSVAEVEEMLEGVRADMKDRRIHAFYPV</sequence>